<evidence type="ECO:0000256" key="1">
    <source>
        <dbReference type="ARBA" id="ARBA00022723"/>
    </source>
</evidence>
<feature type="binding site" evidence="4">
    <location>
        <position position="357"/>
    </location>
    <ligand>
        <name>Fe cation</name>
        <dbReference type="ChEBI" id="CHEBI:24875"/>
    </ligand>
</feature>
<evidence type="ECO:0000313" key="7">
    <source>
        <dbReference type="Proteomes" id="UP000014400"/>
    </source>
</evidence>
<evidence type="ECO:0000256" key="3">
    <source>
        <dbReference type="ARBA" id="ARBA00022803"/>
    </source>
</evidence>
<dbReference type="EMBL" id="ATCF01000030">
    <property type="protein sequence ID" value="EPD97864.1"/>
    <property type="molecule type" value="Genomic_DNA"/>
</dbReference>
<accession>S3CB48</accession>
<dbReference type="STRING" id="1203554.HMPREF1476_02005"/>
<dbReference type="Pfam" id="PF18073">
    <property type="entry name" value="Zn_ribbon_LapB"/>
    <property type="match status" value="1"/>
</dbReference>
<dbReference type="InterPro" id="IPR019734">
    <property type="entry name" value="TPR_rpt"/>
</dbReference>
<proteinExistence type="inferred from homology"/>
<feature type="domain" description="LapB rubredoxin metal binding" evidence="5">
    <location>
        <begin position="352"/>
        <end position="379"/>
    </location>
</feature>
<dbReference type="AlphaFoldDB" id="S3CB48"/>
<dbReference type="Gene3D" id="1.25.40.10">
    <property type="entry name" value="Tetratricopeptide repeat domain"/>
    <property type="match status" value="2"/>
</dbReference>
<dbReference type="Proteomes" id="UP000014400">
    <property type="component" value="Unassembled WGS sequence"/>
</dbReference>
<evidence type="ECO:0000313" key="6">
    <source>
        <dbReference type="EMBL" id="EPD97864.1"/>
    </source>
</evidence>
<keyword evidence="1 4" id="KW-0479">Metal-binding</keyword>
<keyword evidence="2 4" id="KW-0677">Repeat</keyword>
<keyword evidence="4" id="KW-0997">Cell inner membrane</keyword>
<dbReference type="GO" id="GO:0008653">
    <property type="term" value="P:lipopolysaccharide metabolic process"/>
    <property type="evidence" value="ECO:0007669"/>
    <property type="project" value="InterPro"/>
</dbReference>
<feature type="binding site" evidence="4">
    <location>
        <position position="368"/>
    </location>
    <ligand>
        <name>Fe cation</name>
        <dbReference type="ChEBI" id="CHEBI:24875"/>
    </ligand>
</feature>
<evidence type="ECO:0000256" key="4">
    <source>
        <dbReference type="HAMAP-Rule" id="MF_00994"/>
    </source>
</evidence>
<comment type="function">
    <text evidence="4">Modulates cellular lipopolysaccharide (LPS) levels by regulating LpxC, which is involved in lipid A biosynthesis. May act by modulating the proteolytic activity of FtsH towards LpxC. May also coordinate assembly of proteins involved in LPS synthesis at the plasma membrane.</text>
</comment>
<dbReference type="eggNOG" id="COG2956">
    <property type="taxonomic scope" value="Bacteria"/>
</dbReference>
<dbReference type="GO" id="GO:0005506">
    <property type="term" value="F:iron ion binding"/>
    <property type="evidence" value="ECO:0007669"/>
    <property type="project" value="UniProtKB-UniRule"/>
</dbReference>
<comment type="subcellular location">
    <subcellularLocation>
        <location evidence="4">Cell inner membrane</location>
        <topology evidence="4">Single-pass membrane protein</topology>
        <orientation evidence="4">Cytoplasmic side</orientation>
    </subcellularLocation>
</comment>
<feature type="binding site" evidence="4">
    <location>
        <position position="371"/>
    </location>
    <ligand>
        <name>Fe cation</name>
        <dbReference type="ChEBI" id="CHEBI:24875"/>
    </ligand>
</feature>
<dbReference type="PATRIC" id="fig|1203554.3.peg.2087"/>
<dbReference type="GeneID" id="64062624"/>
<keyword evidence="4" id="KW-1133">Transmembrane helix</keyword>
<dbReference type="HAMAP" id="MF_00994">
    <property type="entry name" value="LPS_assembly_LapB"/>
    <property type="match status" value="1"/>
</dbReference>
<protein>
    <recommendedName>
        <fullName evidence="4">Lipopolysaccharide assembly protein B</fullName>
    </recommendedName>
</protein>
<comment type="caution">
    <text evidence="6">The sequence shown here is derived from an EMBL/GenBank/DDBJ whole genome shotgun (WGS) entry which is preliminary data.</text>
</comment>
<dbReference type="GO" id="GO:0046890">
    <property type="term" value="P:regulation of lipid biosynthetic process"/>
    <property type="evidence" value="ECO:0007669"/>
    <property type="project" value="UniProtKB-UniRule"/>
</dbReference>
<organism evidence="6 7">
    <name type="scientific">Sutterella wadsworthensis HGA0223</name>
    <dbReference type="NCBI Taxonomy" id="1203554"/>
    <lineage>
        <taxon>Bacteria</taxon>
        <taxon>Pseudomonadati</taxon>
        <taxon>Pseudomonadota</taxon>
        <taxon>Betaproteobacteria</taxon>
        <taxon>Burkholderiales</taxon>
        <taxon>Sutterellaceae</taxon>
        <taxon>Sutterella</taxon>
    </lineage>
</organism>
<dbReference type="GO" id="GO:0009898">
    <property type="term" value="C:cytoplasmic side of plasma membrane"/>
    <property type="evidence" value="ECO:0007669"/>
    <property type="project" value="UniProtKB-UniRule"/>
</dbReference>
<comment type="similarity">
    <text evidence="4">Belongs to the LapB family.</text>
</comment>
<keyword evidence="4" id="KW-1003">Cell membrane</keyword>
<name>S3CB48_9BURK</name>
<reference evidence="6 7" key="1">
    <citation type="submission" date="2013-04" db="EMBL/GenBank/DDBJ databases">
        <title>The Genome Sequence of Sutterella wadsworthensis HGA0223.</title>
        <authorList>
            <consortium name="The Broad Institute Genomics Platform"/>
            <person name="Earl A."/>
            <person name="Ward D."/>
            <person name="Feldgarden M."/>
            <person name="Gevers D."/>
            <person name="Schmidt T.M."/>
            <person name="Dover J."/>
            <person name="Dai D."/>
            <person name="Walker B."/>
            <person name="Young S."/>
            <person name="Zeng Q."/>
            <person name="Gargeya S."/>
            <person name="Fitzgerald M."/>
            <person name="Haas B."/>
            <person name="Abouelleil A."/>
            <person name="Allen A.W."/>
            <person name="Alvarado L."/>
            <person name="Arachchi H.M."/>
            <person name="Berlin A.M."/>
            <person name="Chapman S.B."/>
            <person name="Gainer-Dewar J."/>
            <person name="Goldberg J."/>
            <person name="Griggs A."/>
            <person name="Gujja S."/>
            <person name="Hansen M."/>
            <person name="Howarth C."/>
            <person name="Imamovic A."/>
            <person name="Ireland A."/>
            <person name="Larimer J."/>
            <person name="McCowan C."/>
            <person name="Murphy C."/>
            <person name="Pearson M."/>
            <person name="Poon T.W."/>
            <person name="Priest M."/>
            <person name="Roberts A."/>
            <person name="Saif S."/>
            <person name="Shea T."/>
            <person name="Sisk P."/>
            <person name="Sykes S."/>
            <person name="Wortman J."/>
            <person name="Nusbaum C."/>
            <person name="Birren B."/>
        </authorList>
    </citation>
    <scope>NUCLEOTIDE SEQUENCE [LARGE SCALE GENOMIC DNA]</scope>
    <source>
        <strain evidence="6 7">HGA0223</strain>
    </source>
</reference>
<sequence length="385" mass="43490">MEFDLWYLVFVPVLFFAGWWCRGFDQKQRGESEKVPEITTKGLALLLDGESDKAIDAFIEVVRVDPELTELERVLGNLLRSRGEFERAVRLHRHLYNRADLSDEERALALKELAQDFLAAGFFDRAEAAYRKLSSVPSEHLYALRQLLSIYVIEHEWAAATETARLLETQAGETHSLEIAHFYCERIDQALRAKRSEDARLLVEQLMKYADATPRAQMTIAKVAEAAGATTEAVRWWRRVIEKNPDYAPLVIGKLADAMNEQGDRAGALKLLLDTTERLSTADVMEATLSRIAAWQGIGAAETLAQSLLEKHPTLSAYNALLQIRLKGNPDDPMTKLVAGLMEKNGRKWSRFQCRKCGFLASSFSWHCLGCGAWESFSPKRVADR</sequence>
<dbReference type="PANTHER" id="PTHR45586">
    <property type="entry name" value="TPR REPEAT-CONTAINING PROTEIN PA4667"/>
    <property type="match status" value="1"/>
</dbReference>
<dbReference type="InterPro" id="IPR051012">
    <property type="entry name" value="CellSynth/LPSAsmb/PSIAsmb"/>
</dbReference>
<feature type="binding site" evidence="4">
    <location>
        <position position="354"/>
    </location>
    <ligand>
        <name>Fe cation</name>
        <dbReference type="ChEBI" id="CHEBI:24875"/>
    </ligand>
</feature>
<dbReference type="SUPFAM" id="SSF48452">
    <property type="entry name" value="TPR-like"/>
    <property type="match status" value="1"/>
</dbReference>
<keyword evidence="7" id="KW-1185">Reference proteome</keyword>
<evidence type="ECO:0000256" key="2">
    <source>
        <dbReference type="ARBA" id="ARBA00022737"/>
    </source>
</evidence>
<dbReference type="RefSeq" id="WP_016475082.1">
    <property type="nucleotide sequence ID" value="NZ_KE150481.1"/>
</dbReference>
<keyword evidence="3 4" id="KW-0802">TPR repeat</keyword>
<dbReference type="SMART" id="SM00028">
    <property type="entry name" value="TPR"/>
    <property type="match status" value="3"/>
</dbReference>
<feature type="topological domain" description="Cytoplasmic" evidence="4">
    <location>
        <begin position="23"/>
        <end position="385"/>
    </location>
</feature>
<dbReference type="InterPro" id="IPR041166">
    <property type="entry name" value="Rubredoxin_2"/>
</dbReference>
<dbReference type="PANTHER" id="PTHR45586:SF1">
    <property type="entry name" value="LIPOPOLYSACCHARIDE ASSEMBLY PROTEIN B"/>
    <property type="match status" value="1"/>
</dbReference>
<dbReference type="HOGENOM" id="CLU_059365_1_0_4"/>
<keyword evidence="4" id="KW-0408">Iron</keyword>
<keyword evidence="4" id="KW-0812">Transmembrane</keyword>
<gene>
    <name evidence="4" type="primary">lapB</name>
    <name evidence="6" type="ORF">HMPREF1476_02005</name>
</gene>
<evidence type="ECO:0000259" key="5">
    <source>
        <dbReference type="Pfam" id="PF18073"/>
    </source>
</evidence>
<dbReference type="InterPro" id="IPR030865">
    <property type="entry name" value="LapB"/>
</dbReference>
<keyword evidence="4" id="KW-0472">Membrane</keyword>
<dbReference type="InterPro" id="IPR011990">
    <property type="entry name" value="TPR-like_helical_dom_sf"/>
</dbReference>